<dbReference type="RefSeq" id="WP_190431003.1">
    <property type="nucleotide sequence ID" value="NZ_JAMPKM010000036.1"/>
</dbReference>
<feature type="domain" description="AAA" evidence="10">
    <location>
        <begin position="513"/>
        <end position="631"/>
    </location>
</feature>
<dbReference type="InterPro" id="IPR027417">
    <property type="entry name" value="P-loop_NTPase"/>
</dbReference>
<evidence type="ECO:0000256" key="1">
    <source>
        <dbReference type="ARBA" id="ARBA00007316"/>
    </source>
</evidence>
<evidence type="ECO:0000256" key="8">
    <source>
        <dbReference type="ARBA" id="ARBA00051245"/>
    </source>
</evidence>
<evidence type="ECO:0000256" key="3">
    <source>
        <dbReference type="ARBA" id="ARBA00022679"/>
    </source>
</evidence>
<evidence type="ECO:0000256" key="7">
    <source>
        <dbReference type="ARBA" id="ARBA00023137"/>
    </source>
</evidence>
<dbReference type="SUPFAM" id="SSF52540">
    <property type="entry name" value="P-loop containing nucleoside triphosphate hydrolases"/>
    <property type="match status" value="1"/>
</dbReference>
<dbReference type="PANTHER" id="PTHR32309">
    <property type="entry name" value="TYROSINE-PROTEIN KINASE"/>
    <property type="match status" value="1"/>
</dbReference>
<keyword evidence="7" id="KW-0829">Tyrosine-protein kinase</keyword>
<evidence type="ECO:0000256" key="9">
    <source>
        <dbReference type="SAM" id="Coils"/>
    </source>
</evidence>
<dbReference type="EC" id="2.7.10.2" evidence="2"/>
<keyword evidence="12" id="KW-1185">Reference proteome</keyword>
<keyword evidence="4" id="KW-0547">Nucleotide-binding</keyword>
<dbReference type="InterPro" id="IPR050445">
    <property type="entry name" value="Bact_polysacc_biosynth/exp"/>
</dbReference>
<dbReference type="Gene3D" id="3.40.50.300">
    <property type="entry name" value="P-loop containing nucleotide triphosphate hydrolases"/>
    <property type="match status" value="1"/>
</dbReference>
<evidence type="ECO:0000259" key="10">
    <source>
        <dbReference type="Pfam" id="PF13614"/>
    </source>
</evidence>
<feature type="coiled-coil region" evidence="9">
    <location>
        <begin position="147"/>
        <end position="188"/>
    </location>
</feature>
<reference evidence="11 12" key="1">
    <citation type="submission" date="2022-04" db="EMBL/GenBank/DDBJ databases">
        <title>Positive selection, recombination, and allopatry shape intraspecific diversity of widespread and dominant cyanobacteria.</title>
        <authorList>
            <person name="Wei J."/>
            <person name="Shu W."/>
            <person name="Hu C."/>
        </authorList>
    </citation>
    <scope>NUCLEOTIDE SEQUENCE [LARGE SCALE GENOMIC DNA]</scope>
    <source>
        <strain evidence="11 12">GB2-A4</strain>
    </source>
</reference>
<protein>
    <recommendedName>
        <fullName evidence="2">non-specific protein-tyrosine kinase</fullName>
        <ecNumber evidence="2">2.7.10.2</ecNumber>
    </recommendedName>
</protein>
<dbReference type="InterPro" id="IPR005702">
    <property type="entry name" value="Wzc-like_C"/>
</dbReference>
<comment type="catalytic activity">
    <reaction evidence="8">
        <text>L-tyrosyl-[protein] + ATP = O-phospho-L-tyrosyl-[protein] + ADP + H(+)</text>
        <dbReference type="Rhea" id="RHEA:10596"/>
        <dbReference type="Rhea" id="RHEA-COMP:10136"/>
        <dbReference type="Rhea" id="RHEA-COMP:20101"/>
        <dbReference type="ChEBI" id="CHEBI:15378"/>
        <dbReference type="ChEBI" id="CHEBI:30616"/>
        <dbReference type="ChEBI" id="CHEBI:46858"/>
        <dbReference type="ChEBI" id="CHEBI:61978"/>
        <dbReference type="ChEBI" id="CHEBI:456216"/>
        <dbReference type="EC" id="2.7.10.2"/>
    </reaction>
</comment>
<evidence type="ECO:0000256" key="6">
    <source>
        <dbReference type="ARBA" id="ARBA00022840"/>
    </source>
</evidence>
<keyword evidence="9" id="KW-0175">Coiled coil</keyword>
<evidence type="ECO:0000313" key="11">
    <source>
        <dbReference type="EMBL" id="MEP0820620.1"/>
    </source>
</evidence>
<evidence type="ECO:0000256" key="5">
    <source>
        <dbReference type="ARBA" id="ARBA00022777"/>
    </source>
</evidence>
<sequence length="697" mass="77490">MKGYSSFKRYLAALNRHKWAGLGCFAATAAIAGAFARVQPEPQTAFLVQGAVVYQIATATNSTKETQPSMEQQQVPNPESLLSEPVIRLVTENLKSKKQTVEPNILRSQVKLKQDSKQANKILIEYQDDDEQRAKLLVESLINALHHQSLTAKYKDIEASLRVLKDQKRKLEEDLQVAEEKLKDFSQQERPAIQAAIDGSLVSAITTSQQQQRQFRREMAGIDAEISSLQKRLGLTPEQAYIASALSADTTISNLKAKLYEIESEIANQSQELQPKHPDIVVLKHQQKTYENQLQQRVGEVIGGDRNRVSLQTINDLQNGTSLDKARQDLANKLVALQTQRDRLAQELTILDRFEPELLQTYKDGTALKLELDERTRDVTRYREAFDQLQKQLAATELRRAGLRSDWMKDGSPQVKAITDWSLSEPVILVLGGVLGLLLSAGLVLLLDLVNGKILVPEEVHAIAQGRMPVLGILPSLPQGRLPIVIEANSPHLEFYELVRSSLHHYSGKQAIKTIVFTSITGKEGKTVSAYNLAIASAKAGKKTLLIEADLRSSSQASVVQVDPVQCEKIDSSIDYMNAENIHEVATIQNLHILPSPGPIEQAAEVLESARFQALLRYSRDTFDFVVIDTSALRYSDALLVEPHTDGLVLVTRPGYTDRKNLQVVIEKLKEFGDVKLLGVVVNGVAMTAEHSQLMFL</sequence>
<name>A0ABV0JFU4_9CYAN</name>
<dbReference type="EMBL" id="JAMPKM010000036">
    <property type="protein sequence ID" value="MEP0820620.1"/>
    <property type="molecule type" value="Genomic_DNA"/>
</dbReference>
<dbReference type="InterPro" id="IPR025669">
    <property type="entry name" value="AAA_dom"/>
</dbReference>
<organism evidence="11 12">
    <name type="scientific">Trichocoleus desertorum GB2-A4</name>
    <dbReference type="NCBI Taxonomy" id="2933944"/>
    <lineage>
        <taxon>Bacteria</taxon>
        <taxon>Bacillati</taxon>
        <taxon>Cyanobacteriota</taxon>
        <taxon>Cyanophyceae</taxon>
        <taxon>Leptolyngbyales</taxon>
        <taxon>Trichocoleusaceae</taxon>
        <taxon>Trichocoleus</taxon>
    </lineage>
</organism>
<proteinExistence type="inferred from homology"/>
<gene>
    <name evidence="11" type="ORF">NC998_26370</name>
</gene>
<evidence type="ECO:0000256" key="2">
    <source>
        <dbReference type="ARBA" id="ARBA00011903"/>
    </source>
</evidence>
<keyword evidence="3" id="KW-0808">Transferase</keyword>
<evidence type="ECO:0000256" key="4">
    <source>
        <dbReference type="ARBA" id="ARBA00022741"/>
    </source>
</evidence>
<dbReference type="PANTHER" id="PTHR32309:SF13">
    <property type="entry name" value="FERRIC ENTEROBACTIN TRANSPORT PROTEIN FEPE"/>
    <property type="match status" value="1"/>
</dbReference>
<comment type="similarity">
    <text evidence="1">Belongs to the CpsD/CapB family.</text>
</comment>
<feature type="coiled-coil region" evidence="9">
    <location>
        <begin position="372"/>
        <end position="406"/>
    </location>
</feature>
<dbReference type="Pfam" id="PF13614">
    <property type="entry name" value="AAA_31"/>
    <property type="match status" value="1"/>
</dbReference>
<comment type="caution">
    <text evidence="11">The sequence shown here is derived from an EMBL/GenBank/DDBJ whole genome shotgun (WGS) entry which is preliminary data.</text>
</comment>
<dbReference type="CDD" id="cd05387">
    <property type="entry name" value="BY-kinase"/>
    <property type="match status" value="1"/>
</dbReference>
<keyword evidence="6" id="KW-0067">ATP-binding</keyword>
<dbReference type="Proteomes" id="UP001464891">
    <property type="component" value="Unassembled WGS sequence"/>
</dbReference>
<evidence type="ECO:0000313" key="12">
    <source>
        <dbReference type="Proteomes" id="UP001464891"/>
    </source>
</evidence>
<keyword evidence="5" id="KW-0418">Kinase</keyword>
<accession>A0ABV0JFU4</accession>